<sequence length="101" mass="11956">MITGSIDFAGNSKHLSTRIEKNSVFVIENFPKLLLDQIDDRFELLESIPSEEKFFYFSKVDLLNEKERLLKRLEELIEKNSIKTVNNERTNRLKNLTFYAK</sequence>
<dbReference type="AlphaFoldDB" id="M6XYE4"/>
<evidence type="ECO:0000313" key="2">
    <source>
        <dbReference type="Proteomes" id="UP000012138"/>
    </source>
</evidence>
<protein>
    <submittedName>
        <fullName evidence="1">Uncharacterized protein</fullName>
    </submittedName>
</protein>
<organism evidence="1 2">
    <name type="scientific">Leptospira noguchii str. 2001034031</name>
    <dbReference type="NCBI Taxonomy" id="1193053"/>
    <lineage>
        <taxon>Bacteria</taxon>
        <taxon>Pseudomonadati</taxon>
        <taxon>Spirochaetota</taxon>
        <taxon>Spirochaetia</taxon>
        <taxon>Leptospirales</taxon>
        <taxon>Leptospiraceae</taxon>
        <taxon>Leptospira</taxon>
    </lineage>
</organism>
<dbReference type="Proteomes" id="UP000012138">
    <property type="component" value="Unassembled WGS sequence"/>
</dbReference>
<dbReference type="EMBL" id="AKXB02000165">
    <property type="protein sequence ID" value="EMO87092.1"/>
    <property type="molecule type" value="Genomic_DNA"/>
</dbReference>
<evidence type="ECO:0000313" key="1">
    <source>
        <dbReference type="EMBL" id="EMO87092.1"/>
    </source>
</evidence>
<reference evidence="1 2" key="1">
    <citation type="submission" date="2013-01" db="EMBL/GenBank/DDBJ databases">
        <authorList>
            <person name="Harkins D.M."/>
            <person name="Durkin A.S."/>
            <person name="Brinkac L.M."/>
            <person name="Haft D.H."/>
            <person name="Selengut J.D."/>
            <person name="Sanka R."/>
            <person name="DePew J."/>
            <person name="Purushe J."/>
            <person name="Whelen A.C."/>
            <person name="Vinetz J.M."/>
            <person name="Sutton G.G."/>
            <person name="Nierman W.C."/>
            <person name="Fouts D.E."/>
        </authorList>
    </citation>
    <scope>NUCLEOTIDE SEQUENCE [LARGE SCALE GENOMIC DNA]</scope>
    <source>
        <strain evidence="1 2">2001034031</strain>
    </source>
</reference>
<comment type="caution">
    <text evidence="1">The sequence shown here is derived from an EMBL/GenBank/DDBJ whole genome shotgun (WGS) entry which is preliminary data.</text>
</comment>
<name>M6XYE4_9LEPT</name>
<gene>
    <name evidence="1" type="ORF">LEP1GSC024_4153</name>
</gene>
<accession>M6XYE4</accession>
<proteinExistence type="predicted"/>